<dbReference type="EMBL" id="JAVRQU010000006">
    <property type="protein sequence ID" value="KAK5701596.1"/>
    <property type="molecule type" value="Genomic_DNA"/>
</dbReference>
<reference evidence="2" key="1">
    <citation type="submission" date="2023-08" db="EMBL/GenBank/DDBJ databases">
        <title>Black Yeasts Isolated from many extreme environments.</title>
        <authorList>
            <person name="Coleine C."/>
            <person name="Stajich J.E."/>
            <person name="Selbmann L."/>
        </authorList>
    </citation>
    <scope>NUCLEOTIDE SEQUENCE</scope>
    <source>
        <strain evidence="2">CCFEE 5810</strain>
    </source>
</reference>
<feature type="compositionally biased region" description="Polar residues" evidence="1">
    <location>
        <begin position="22"/>
        <end position="35"/>
    </location>
</feature>
<sequence length="497" mass="52113">MAIVPLSARIGHRGGDDAATIRPSSHRANSSSATTERPPKKKPFAAWVKRITNLKGNDDSESGKKKRAAKHKKNNTHESVFQNNPYPESGPLQQRIGSPVSSANGNLTPTSRPHDDAGSFNSVLGNGYDDREGPSNNNKSGAPTLATKPGTIHSDAGHSKAATTTTREGALSGTDGAGAGSTFSSPAPSERSLTTTLTTIQSQSTGNVLQNGASGHHNNHHHGSLNNPNPVMFSHQYPTSPAPSTLTASAIPRHISEAIPSTYSSATANNLLSDDASIMTLASSSKRRRRSMDTDASVRALPPNSLWGGSRESLPLSVLSGNLDIGASGPSGLYSASQSRPSIGGLASAERASIYSSQGVSAPALASERNSFYSHKPAKDYSDGKSLRSITGLDARSQYDARSINDAKSQVGDVASLKNYEGSVKSGALGHSRNDSLPGSIGSPLASPGLRHPSTSGALNRRSSEWQELQEREAERVHGREADENREPGRSHRDDAA</sequence>
<accession>A0AAN7VSL9</accession>
<dbReference type="AlphaFoldDB" id="A0AAN7VSL9"/>
<feature type="region of interest" description="Disordered" evidence="1">
    <location>
        <begin position="1"/>
        <end position="194"/>
    </location>
</feature>
<comment type="caution">
    <text evidence="2">The sequence shown here is derived from an EMBL/GenBank/DDBJ whole genome shotgun (WGS) entry which is preliminary data.</text>
</comment>
<feature type="compositionally biased region" description="Polar residues" evidence="1">
    <location>
        <begin position="77"/>
        <end position="111"/>
    </location>
</feature>
<evidence type="ECO:0000256" key="1">
    <source>
        <dbReference type="SAM" id="MobiDB-lite"/>
    </source>
</evidence>
<protein>
    <recommendedName>
        <fullName evidence="4">Ca2+-modulated nonselective cation channel polycystin</fullName>
    </recommendedName>
</protein>
<evidence type="ECO:0008006" key="4">
    <source>
        <dbReference type="Google" id="ProtNLM"/>
    </source>
</evidence>
<evidence type="ECO:0000313" key="3">
    <source>
        <dbReference type="Proteomes" id="UP001310594"/>
    </source>
</evidence>
<evidence type="ECO:0000313" key="2">
    <source>
        <dbReference type="EMBL" id="KAK5701596.1"/>
    </source>
</evidence>
<organism evidence="2 3">
    <name type="scientific">Elasticomyces elasticus</name>
    <dbReference type="NCBI Taxonomy" id="574655"/>
    <lineage>
        <taxon>Eukaryota</taxon>
        <taxon>Fungi</taxon>
        <taxon>Dikarya</taxon>
        <taxon>Ascomycota</taxon>
        <taxon>Pezizomycotina</taxon>
        <taxon>Dothideomycetes</taxon>
        <taxon>Dothideomycetidae</taxon>
        <taxon>Mycosphaerellales</taxon>
        <taxon>Teratosphaeriaceae</taxon>
        <taxon>Elasticomyces</taxon>
    </lineage>
</organism>
<feature type="compositionally biased region" description="Polar residues" evidence="1">
    <location>
        <begin position="236"/>
        <end position="246"/>
    </location>
</feature>
<feature type="region of interest" description="Disordered" evidence="1">
    <location>
        <begin position="426"/>
        <end position="497"/>
    </location>
</feature>
<proteinExistence type="predicted"/>
<feature type="compositionally biased region" description="Basic residues" evidence="1">
    <location>
        <begin position="64"/>
        <end position="74"/>
    </location>
</feature>
<gene>
    <name evidence="2" type="ORF">LTR97_004411</name>
</gene>
<dbReference type="Proteomes" id="UP001310594">
    <property type="component" value="Unassembled WGS sequence"/>
</dbReference>
<feature type="region of interest" description="Disordered" evidence="1">
    <location>
        <begin position="206"/>
        <end position="246"/>
    </location>
</feature>
<feature type="compositionally biased region" description="Basic and acidic residues" evidence="1">
    <location>
        <begin position="462"/>
        <end position="497"/>
    </location>
</feature>
<name>A0AAN7VSL9_9PEZI</name>